<feature type="region of interest" description="Disordered" evidence="9">
    <location>
        <begin position="419"/>
        <end position="439"/>
    </location>
</feature>
<dbReference type="GO" id="GO:0005886">
    <property type="term" value="C:plasma membrane"/>
    <property type="evidence" value="ECO:0007669"/>
    <property type="project" value="UniProtKB-SubCell"/>
</dbReference>
<evidence type="ECO:0000256" key="9">
    <source>
        <dbReference type="SAM" id="MobiDB-lite"/>
    </source>
</evidence>
<dbReference type="PANTHER" id="PTHR22777:SF32">
    <property type="entry name" value="UPF0053 INNER MEMBRANE PROTEIN YFJD"/>
    <property type="match status" value="1"/>
</dbReference>
<evidence type="ECO:0000256" key="2">
    <source>
        <dbReference type="ARBA" id="ARBA00006337"/>
    </source>
</evidence>
<keyword evidence="4 10" id="KW-0812">Transmembrane</keyword>
<dbReference type="PROSITE" id="PS51846">
    <property type="entry name" value="CNNM"/>
    <property type="match status" value="1"/>
</dbReference>
<feature type="transmembrane region" description="Helical" evidence="10">
    <location>
        <begin position="62"/>
        <end position="86"/>
    </location>
</feature>
<dbReference type="Gene3D" id="3.30.465.10">
    <property type="match status" value="1"/>
</dbReference>
<dbReference type="Pfam" id="PF00571">
    <property type="entry name" value="CBS"/>
    <property type="match status" value="1"/>
</dbReference>
<reference evidence="13" key="1">
    <citation type="journal article" date="2015" name="Nature">
        <title>Complex archaea that bridge the gap between prokaryotes and eukaryotes.</title>
        <authorList>
            <person name="Spang A."/>
            <person name="Saw J.H."/>
            <person name="Jorgensen S.L."/>
            <person name="Zaremba-Niedzwiedzka K."/>
            <person name="Martijn J."/>
            <person name="Lind A.E."/>
            <person name="van Eijk R."/>
            <person name="Schleper C."/>
            <person name="Guy L."/>
            <person name="Ettema T.J."/>
        </authorList>
    </citation>
    <scope>NUCLEOTIDE SEQUENCE</scope>
</reference>
<keyword evidence="3" id="KW-1003">Cell membrane</keyword>
<evidence type="ECO:0000256" key="6">
    <source>
        <dbReference type="ARBA" id="ARBA00022989"/>
    </source>
</evidence>
<dbReference type="SUPFAM" id="SSF56176">
    <property type="entry name" value="FAD-binding/transporter-associated domain-like"/>
    <property type="match status" value="1"/>
</dbReference>
<feature type="domain" description="CNNM transmembrane" evidence="12">
    <location>
        <begin position="2"/>
        <end position="191"/>
    </location>
</feature>
<evidence type="ECO:0000259" key="11">
    <source>
        <dbReference type="PROSITE" id="PS51371"/>
    </source>
</evidence>
<evidence type="ECO:0000256" key="10">
    <source>
        <dbReference type="SAM" id="Phobius"/>
    </source>
</evidence>
<evidence type="ECO:0000256" key="4">
    <source>
        <dbReference type="ARBA" id="ARBA00022692"/>
    </source>
</evidence>
<dbReference type="InterPro" id="IPR005170">
    <property type="entry name" value="Transptr-assoc_dom"/>
</dbReference>
<comment type="subcellular location">
    <subcellularLocation>
        <location evidence="1">Cell membrane</location>
        <topology evidence="1">Multi-pass membrane protein</topology>
    </subcellularLocation>
</comment>
<feature type="transmembrane region" description="Helical" evidence="10">
    <location>
        <begin position="6"/>
        <end position="25"/>
    </location>
</feature>
<evidence type="ECO:0000259" key="12">
    <source>
        <dbReference type="PROSITE" id="PS51846"/>
    </source>
</evidence>
<dbReference type="SMART" id="SM00116">
    <property type="entry name" value="CBS"/>
    <property type="match status" value="2"/>
</dbReference>
<organism evidence="13">
    <name type="scientific">marine sediment metagenome</name>
    <dbReference type="NCBI Taxonomy" id="412755"/>
    <lineage>
        <taxon>unclassified sequences</taxon>
        <taxon>metagenomes</taxon>
        <taxon>ecological metagenomes</taxon>
    </lineage>
</organism>
<evidence type="ECO:0000313" key="13">
    <source>
        <dbReference type="EMBL" id="KKN95416.1"/>
    </source>
</evidence>
<keyword evidence="8 10" id="KW-0472">Membrane</keyword>
<evidence type="ECO:0000256" key="5">
    <source>
        <dbReference type="ARBA" id="ARBA00022737"/>
    </source>
</evidence>
<name>A0A0F9X8X5_9ZZZZ</name>
<dbReference type="InterPro" id="IPR000644">
    <property type="entry name" value="CBS_dom"/>
</dbReference>
<evidence type="ECO:0000256" key="1">
    <source>
        <dbReference type="ARBA" id="ARBA00004651"/>
    </source>
</evidence>
<evidence type="ECO:0000256" key="7">
    <source>
        <dbReference type="ARBA" id="ARBA00023122"/>
    </source>
</evidence>
<keyword evidence="6 10" id="KW-1133">Transmembrane helix</keyword>
<evidence type="ECO:0008006" key="14">
    <source>
        <dbReference type="Google" id="ProtNLM"/>
    </source>
</evidence>
<proteinExistence type="inferred from homology"/>
<keyword evidence="7" id="KW-0129">CBS domain</keyword>
<dbReference type="InterPro" id="IPR002550">
    <property type="entry name" value="CNNM"/>
</dbReference>
<evidence type="ECO:0000256" key="8">
    <source>
        <dbReference type="ARBA" id="ARBA00023136"/>
    </source>
</evidence>
<feature type="domain" description="CBS" evidence="11">
    <location>
        <begin position="274"/>
        <end position="332"/>
    </location>
</feature>
<dbReference type="PROSITE" id="PS51371">
    <property type="entry name" value="CBS"/>
    <property type="match status" value="1"/>
</dbReference>
<dbReference type="InterPro" id="IPR044751">
    <property type="entry name" value="Ion_transp-like_CBS"/>
</dbReference>
<gene>
    <name evidence="13" type="ORF">LCGC14_0179430</name>
</gene>
<dbReference type="Pfam" id="PF03471">
    <property type="entry name" value="CorC_HlyC"/>
    <property type="match status" value="1"/>
</dbReference>
<dbReference type="InterPro" id="IPR046342">
    <property type="entry name" value="CBS_dom_sf"/>
</dbReference>
<comment type="similarity">
    <text evidence="2">Belongs to the UPF0053 family.</text>
</comment>
<dbReference type="AlphaFoldDB" id="A0A0F9X8X5"/>
<dbReference type="SMART" id="SM01091">
    <property type="entry name" value="CorC_HlyC"/>
    <property type="match status" value="1"/>
</dbReference>
<evidence type="ECO:0000256" key="3">
    <source>
        <dbReference type="ARBA" id="ARBA00022475"/>
    </source>
</evidence>
<protein>
    <recommendedName>
        <fullName evidence="14">CNNM transmembrane domain-containing protein</fullName>
    </recommendedName>
</protein>
<dbReference type="FunFam" id="3.30.465.10:FF:000010">
    <property type="entry name" value="DUF21 domain-containing protein"/>
    <property type="match status" value="1"/>
</dbReference>
<dbReference type="InterPro" id="IPR016169">
    <property type="entry name" value="FAD-bd_PCMH_sub2"/>
</dbReference>
<dbReference type="NCBIfam" id="NF008604">
    <property type="entry name" value="PRK11573.1"/>
    <property type="match status" value="1"/>
</dbReference>
<accession>A0A0F9X8X5</accession>
<dbReference type="CDD" id="cd04590">
    <property type="entry name" value="CBS_pair_CorC_HlyC_assoc"/>
    <property type="match status" value="1"/>
</dbReference>
<dbReference type="Gene3D" id="3.10.580.10">
    <property type="entry name" value="CBS-domain"/>
    <property type="match status" value="1"/>
</dbReference>
<dbReference type="Pfam" id="PF01595">
    <property type="entry name" value="CNNM"/>
    <property type="match status" value="1"/>
</dbReference>
<feature type="transmembrane region" description="Helical" evidence="10">
    <location>
        <begin position="92"/>
        <end position="111"/>
    </location>
</feature>
<sequence>MNDTHTGVLLLILVVLIILSAFFSSSETSMMSLNRYRLKHLSKEGHKGARRASRLLERPDRLLGTILVGNNIVNILAASIATVVAVQLWGEAGIAIATIGLTVVILIFGEITPKTLAALRPELIAFPVSVILMFLQRVLYPIVWVCSTLSNMLLRLIGVSPNDESGDQLTTEELRTVVREAGLGITRSRQNMLLGILDLEKMTVNDIMVPRNEAVGIDLENDMSFIINQLRSSHHTRLLVYTNDINKVSGIVHMRSIARLLTRGDLTKEALISACKEPYFIPESTPLHTQLFNFQKQKRRIAIVVDEYGDVIGLVTLEDILEEIVGEFTTDMLLPSQDIHPQDDGTYVIDGSGAIRALNRQLHWKLPADGPKTLNGLITEQLESIPETSVCLTVGQYRMEILQTKDNMVKSVRVWDKGLGKSSTASEPEKTALPSGPDA</sequence>
<keyword evidence="5" id="KW-0677">Repeat</keyword>
<dbReference type="EMBL" id="LAZR01000071">
    <property type="protein sequence ID" value="KKN95416.1"/>
    <property type="molecule type" value="Genomic_DNA"/>
</dbReference>
<feature type="transmembrane region" description="Helical" evidence="10">
    <location>
        <begin position="123"/>
        <end position="145"/>
    </location>
</feature>
<dbReference type="SUPFAM" id="SSF54631">
    <property type="entry name" value="CBS-domain pair"/>
    <property type="match status" value="1"/>
</dbReference>
<comment type="caution">
    <text evidence="13">The sequence shown here is derived from an EMBL/GenBank/DDBJ whole genome shotgun (WGS) entry which is preliminary data.</text>
</comment>
<dbReference type="InterPro" id="IPR036318">
    <property type="entry name" value="FAD-bd_PCMH-like_sf"/>
</dbReference>
<dbReference type="GO" id="GO:0050660">
    <property type="term" value="F:flavin adenine dinucleotide binding"/>
    <property type="evidence" value="ECO:0007669"/>
    <property type="project" value="InterPro"/>
</dbReference>
<dbReference type="PANTHER" id="PTHR22777">
    <property type="entry name" value="HEMOLYSIN-RELATED"/>
    <property type="match status" value="1"/>
</dbReference>